<dbReference type="PANTHER" id="PTHR18901">
    <property type="entry name" value="2-DEOXYGLUCOSE-6-PHOSPHATE PHOSPHATASE 2"/>
    <property type="match status" value="1"/>
</dbReference>
<dbReference type="Gene3D" id="3.40.50.1000">
    <property type="entry name" value="HAD superfamily/HAD-like"/>
    <property type="match status" value="1"/>
</dbReference>
<organism evidence="1 2">
    <name type="scientific">Mycobacteroides immunogenum</name>
    <dbReference type="NCBI Taxonomy" id="83262"/>
    <lineage>
        <taxon>Bacteria</taxon>
        <taxon>Bacillati</taxon>
        <taxon>Actinomycetota</taxon>
        <taxon>Actinomycetes</taxon>
        <taxon>Mycobacteriales</taxon>
        <taxon>Mycobacteriaceae</taxon>
        <taxon>Mycobacteroides</taxon>
    </lineage>
</organism>
<name>A0A179VAF7_9MYCO</name>
<reference evidence="1 2" key="1">
    <citation type="submission" date="2016-01" db="EMBL/GenBank/DDBJ databases">
        <title>Mycobacterium immunogenum strain CD11_6 genome sequencing and assembly.</title>
        <authorList>
            <person name="Kaur G."/>
            <person name="Nair G.R."/>
            <person name="Mayilraj S."/>
        </authorList>
    </citation>
    <scope>NUCLEOTIDE SEQUENCE [LARGE SCALE GENOMIC DNA]</scope>
    <source>
        <strain evidence="1 2">CD11-6</strain>
    </source>
</reference>
<dbReference type="Pfam" id="PF13419">
    <property type="entry name" value="HAD_2"/>
    <property type="match status" value="1"/>
</dbReference>
<dbReference type="PANTHER" id="PTHR18901:SF38">
    <property type="entry name" value="PSEUDOURIDINE-5'-PHOSPHATASE"/>
    <property type="match status" value="1"/>
</dbReference>
<keyword evidence="1" id="KW-0378">Hydrolase</keyword>
<dbReference type="GO" id="GO:0016787">
    <property type="term" value="F:hydrolase activity"/>
    <property type="evidence" value="ECO:0007669"/>
    <property type="project" value="UniProtKB-KW"/>
</dbReference>
<dbReference type="Proteomes" id="UP000186919">
    <property type="component" value="Unassembled WGS sequence"/>
</dbReference>
<evidence type="ECO:0000313" key="2">
    <source>
        <dbReference type="Proteomes" id="UP000186919"/>
    </source>
</evidence>
<dbReference type="Gene3D" id="1.10.150.240">
    <property type="entry name" value="Putative phosphatase, domain 2"/>
    <property type="match status" value="1"/>
</dbReference>
<dbReference type="SFLD" id="SFLDS00003">
    <property type="entry name" value="Haloacid_Dehalogenase"/>
    <property type="match status" value="1"/>
</dbReference>
<dbReference type="CDD" id="cd07505">
    <property type="entry name" value="HAD_BPGM-like"/>
    <property type="match status" value="1"/>
</dbReference>
<dbReference type="InterPro" id="IPR023198">
    <property type="entry name" value="PGP-like_dom2"/>
</dbReference>
<dbReference type="InterPro" id="IPR036412">
    <property type="entry name" value="HAD-like_sf"/>
</dbReference>
<gene>
    <name evidence="1" type="ORF">AWB85_14180</name>
</gene>
<accession>A0A179VAF7</accession>
<dbReference type="RefSeq" id="WP_064632539.1">
    <property type="nucleotide sequence ID" value="NZ_LQYE01000030.1"/>
</dbReference>
<sequence>MRAVLWDMDGTLIESEKLWDISMGELCRKLGGEMTPELRTALVGGAADATMRMIFTALELDPDPERMASENDWLHEYTGQLFETGLIWCDGAQEMLAQLSAEQVPMALVTNTIRSLTNQALKTIGTHWFTESVCGDEVPQGKPAPDPYLRAATLLGVEPRDCLAIEDSVTGSAAAEAAGCAVLVVPNHVEVPAGDRRRHASTLLGLSVADLRGAHADVLTATTCKPI</sequence>
<dbReference type="EMBL" id="LQYE01000030">
    <property type="protein sequence ID" value="OAT67286.1"/>
    <property type="molecule type" value="Genomic_DNA"/>
</dbReference>
<comment type="caution">
    <text evidence="1">The sequence shown here is derived from an EMBL/GenBank/DDBJ whole genome shotgun (WGS) entry which is preliminary data.</text>
</comment>
<dbReference type="NCBIfam" id="TIGR01509">
    <property type="entry name" value="HAD-SF-IA-v3"/>
    <property type="match status" value="1"/>
</dbReference>
<dbReference type="InterPro" id="IPR041492">
    <property type="entry name" value="HAD_2"/>
</dbReference>
<evidence type="ECO:0000313" key="1">
    <source>
        <dbReference type="EMBL" id="OAT67286.1"/>
    </source>
</evidence>
<dbReference type="PRINTS" id="PR00413">
    <property type="entry name" value="HADHALOGNASE"/>
</dbReference>
<dbReference type="SUPFAM" id="SSF56784">
    <property type="entry name" value="HAD-like"/>
    <property type="match status" value="1"/>
</dbReference>
<protein>
    <submittedName>
        <fullName evidence="1">HAD family hydrolase</fullName>
    </submittedName>
</protein>
<dbReference type="InterPro" id="IPR023214">
    <property type="entry name" value="HAD_sf"/>
</dbReference>
<dbReference type="AlphaFoldDB" id="A0A179VAF7"/>
<dbReference type="InterPro" id="IPR006439">
    <property type="entry name" value="HAD-SF_hydro_IA"/>
</dbReference>
<proteinExistence type="predicted"/>
<dbReference type="SFLD" id="SFLDG01129">
    <property type="entry name" value="C1.5:_HAD__Beta-PGM__Phosphata"/>
    <property type="match status" value="1"/>
</dbReference>